<proteinExistence type="predicted"/>
<evidence type="ECO:0000256" key="1">
    <source>
        <dbReference type="SAM" id="MobiDB-lite"/>
    </source>
</evidence>
<gene>
    <name evidence="2" type="ORF">SAMN05892877_1158</name>
</gene>
<feature type="compositionally biased region" description="Basic and acidic residues" evidence="1">
    <location>
        <begin position="35"/>
        <end position="62"/>
    </location>
</feature>
<sequence>MLLRAVVSRYRWGMEDDEKTGVGKPAAAANGTGAKARESEAVRARADERKARLSKTLRDNLARRKQQARARRAGAADDTDGLPAAKSDESDV</sequence>
<keyword evidence="3" id="KW-1185">Reference proteome</keyword>
<evidence type="ECO:0000313" key="3">
    <source>
        <dbReference type="Proteomes" id="UP000219167"/>
    </source>
</evidence>
<name>A0A285UU39_9HYPH</name>
<organism evidence="2 3">
    <name type="scientific">Rhizobium subbaraonis</name>
    <dbReference type="NCBI Taxonomy" id="908946"/>
    <lineage>
        <taxon>Bacteria</taxon>
        <taxon>Pseudomonadati</taxon>
        <taxon>Pseudomonadota</taxon>
        <taxon>Alphaproteobacteria</taxon>
        <taxon>Hyphomicrobiales</taxon>
        <taxon>Rhizobiaceae</taxon>
        <taxon>Rhizobium/Agrobacterium group</taxon>
        <taxon>Rhizobium</taxon>
    </lineage>
</organism>
<feature type="region of interest" description="Disordered" evidence="1">
    <location>
        <begin position="14"/>
        <end position="92"/>
    </location>
</feature>
<dbReference type="Proteomes" id="UP000219167">
    <property type="component" value="Unassembled WGS sequence"/>
</dbReference>
<reference evidence="2 3" key="1">
    <citation type="submission" date="2017-08" db="EMBL/GenBank/DDBJ databases">
        <authorList>
            <person name="de Groot N.N."/>
        </authorList>
    </citation>
    <scope>NUCLEOTIDE SEQUENCE [LARGE SCALE GENOMIC DNA]</scope>
    <source>
        <strain evidence="2 3">JC85</strain>
    </source>
</reference>
<accession>A0A285UU39</accession>
<dbReference type="AlphaFoldDB" id="A0A285UU39"/>
<evidence type="ECO:0000313" key="2">
    <source>
        <dbReference type="EMBL" id="SOC45329.1"/>
    </source>
</evidence>
<feature type="compositionally biased region" description="Basic residues" evidence="1">
    <location>
        <begin position="63"/>
        <end position="72"/>
    </location>
</feature>
<dbReference type="EMBL" id="OBQD01000015">
    <property type="protein sequence ID" value="SOC45329.1"/>
    <property type="molecule type" value="Genomic_DNA"/>
</dbReference>
<protein>
    <submittedName>
        <fullName evidence="2">Uncharacterized protein</fullName>
    </submittedName>
</protein>
<feature type="compositionally biased region" description="Low complexity" evidence="1">
    <location>
        <begin position="23"/>
        <end position="34"/>
    </location>
</feature>